<feature type="domain" description="Tyr recombinase" evidence="2">
    <location>
        <begin position="105"/>
        <end position="228"/>
    </location>
</feature>
<sequence length="259" mass="29182">MSQESDISCTPPEILNLATTTTENLLPIKSKGKYDVIYKKFLEWRLRKNTTSFSESVVLGHRPKKAKTFTPEEVHKFINEAPNDIYLLTKVALVMGLMDYNGALIVNIPFSKTKTARSFTISGEFYMIVKKYLDLRPPNPACHFLFLNYQRGKYTIQRVGINKLAAMGKQIALFLNLKDAHGSRLYTGHTFRRSSATICVSGGGDILDVKKIGGWKSTAIAEGYIDDNIKTISWIGEIPFYSKLIKQQSAINPQINHVL</sequence>
<dbReference type="SUPFAM" id="SSF56349">
    <property type="entry name" value="DNA breaking-rejoining enzymes"/>
    <property type="match status" value="1"/>
</dbReference>
<keyword evidence="4" id="KW-1185">Reference proteome</keyword>
<dbReference type="GO" id="GO:0006310">
    <property type="term" value="P:DNA recombination"/>
    <property type="evidence" value="ECO:0007669"/>
    <property type="project" value="UniProtKB-KW"/>
</dbReference>
<dbReference type="Pfam" id="PF00589">
    <property type="entry name" value="Phage_integrase"/>
    <property type="match status" value="1"/>
</dbReference>
<dbReference type="Proteomes" id="UP001159042">
    <property type="component" value="Unassembled WGS sequence"/>
</dbReference>
<gene>
    <name evidence="3" type="ORF">NQ315_002721</name>
</gene>
<dbReference type="Gene3D" id="1.10.443.10">
    <property type="entry name" value="Intergrase catalytic core"/>
    <property type="match status" value="1"/>
</dbReference>
<dbReference type="GO" id="GO:0015074">
    <property type="term" value="P:DNA integration"/>
    <property type="evidence" value="ECO:0007669"/>
    <property type="project" value="InterPro"/>
</dbReference>
<proteinExistence type="predicted"/>
<protein>
    <recommendedName>
        <fullName evidence="2">Tyr recombinase domain-containing protein</fullName>
    </recommendedName>
</protein>
<evidence type="ECO:0000313" key="3">
    <source>
        <dbReference type="EMBL" id="KAJ8913815.1"/>
    </source>
</evidence>
<name>A0AAV8VI61_9CUCU</name>
<reference evidence="3 4" key="1">
    <citation type="journal article" date="2023" name="Insect Mol. Biol.">
        <title>Genome sequencing provides insights into the evolution of gene families encoding plant cell wall-degrading enzymes in longhorned beetles.</title>
        <authorList>
            <person name="Shin N.R."/>
            <person name="Okamura Y."/>
            <person name="Kirsch R."/>
            <person name="Pauchet Y."/>
        </authorList>
    </citation>
    <scope>NUCLEOTIDE SEQUENCE [LARGE SCALE GENOMIC DNA]</scope>
    <source>
        <strain evidence="3">EAD_L_NR</strain>
    </source>
</reference>
<dbReference type="EMBL" id="JANEYG010000087">
    <property type="protein sequence ID" value="KAJ8913815.1"/>
    <property type="molecule type" value="Genomic_DNA"/>
</dbReference>
<dbReference type="InterPro" id="IPR002104">
    <property type="entry name" value="Integrase_catalytic"/>
</dbReference>
<dbReference type="AlphaFoldDB" id="A0AAV8VI61"/>
<comment type="caution">
    <text evidence="3">The sequence shown here is derived from an EMBL/GenBank/DDBJ whole genome shotgun (WGS) entry which is preliminary data.</text>
</comment>
<dbReference type="InterPro" id="IPR013762">
    <property type="entry name" value="Integrase-like_cat_sf"/>
</dbReference>
<evidence type="ECO:0000256" key="1">
    <source>
        <dbReference type="ARBA" id="ARBA00023172"/>
    </source>
</evidence>
<evidence type="ECO:0000313" key="4">
    <source>
        <dbReference type="Proteomes" id="UP001159042"/>
    </source>
</evidence>
<dbReference type="CDD" id="cd00397">
    <property type="entry name" value="DNA_BRE_C"/>
    <property type="match status" value="1"/>
</dbReference>
<dbReference type="InterPro" id="IPR011010">
    <property type="entry name" value="DNA_brk_join_enz"/>
</dbReference>
<dbReference type="GO" id="GO:0003677">
    <property type="term" value="F:DNA binding"/>
    <property type="evidence" value="ECO:0007669"/>
    <property type="project" value="InterPro"/>
</dbReference>
<accession>A0AAV8VI61</accession>
<evidence type="ECO:0000259" key="2">
    <source>
        <dbReference type="Pfam" id="PF00589"/>
    </source>
</evidence>
<organism evidence="3 4">
    <name type="scientific">Exocentrus adspersus</name>
    <dbReference type="NCBI Taxonomy" id="1586481"/>
    <lineage>
        <taxon>Eukaryota</taxon>
        <taxon>Metazoa</taxon>
        <taxon>Ecdysozoa</taxon>
        <taxon>Arthropoda</taxon>
        <taxon>Hexapoda</taxon>
        <taxon>Insecta</taxon>
        <taxon>Pterygota</taxon>
        <taxon>Neoptera</taxon>
        <taxon>Endopterygota</taxon>
        <taxon>Coleoptera</taxon>
        <taxon>Polyphaga</taxon>
        <taxon>Cucujiformia</taxon>
        <taxon>Chrysomeloidea</taxon>
        <taxon>Cerambycidae</taxon>
        <taxon>Lamiinae</taxon>
        <taxon>Acanthocinini</taxon>
        <taxon>Exocentrus</taxon>
    </lineage>
</organism>
<keyword evidence="1" id="KW-0233">DNA recombination</keyword>